<dbReference type="InterPro" id="IPR003781">
    <property type="entry name" value="CoA-bd"/>
</dbReference>
<name>A0A1N5SME1_9ARCH</name>
<reference evidence="2 5" key="1">
    <citation type="submission" date="2016-04" db="EMBL/GenBank/DDBJ databases">
        <authorList>
            <person name="Evans L.H."/>
            <person name="Alamgir A."/>
            <person name="Owens N."/>
            <person name="Weber N.D."/>
            <person name="Virtaneva K."/>
            <person name="Barbian K."/>
            <person name="Babar A."/>
            <person name="Rosenke K."/>
        </authorList>
    </citation>
    <scope>NUCLEOTIDE SEQUENCE [LARGE SCALE GENOMIC DNA]</scope>
    <source>
        <strain evidence="2">S5</strain>
        <strain evidence="5">S5(T) (JCM 30642 \VKM B-2941)</strain>
    </source>
</reference>
<dbReference type="SMART" id="SM00881">
    <property type="entry name" value="CoA_binding"/>
    <property type="match status" value="1"/>
</dbReference>
<evidence type="ECO:0000313" key="3">
    <source>
        <dbReference type="EMBL" id="SJK84136.1"/>
    </source>
</evidence>
<dbReference type="Proteomes" id="UP000195607">
    <property type="component" value="Chromosome I"/>
</dbReference>
<protein>
    <submittedName>
        <fullName evidence="2">Predicted CoA-binding protein</fullName>
    </submittedName>
</protein>
<dbReference type="GeneID" id="41587582"/>
<proteinExistence type="predicted"/>
<gene>
    <name evidence="3" type="ORF">CPM_0247</name>
    <name evidence="2" type="ORF">CSP5_0279</name>
</gene>
<dbReference type="SUPFAM" id="SSF51735">
    <property type="entry name" value="NAD(P)-binding Rossmann-fold domains"/>
    <property type="match status" value="1"/>
</dbReference>
<dbReference type="STRING" id="1673428.CPM_0247"/>
<dbReference type="EMBL" id="LT719092">
    <property type="protein sequence ID" value="SJK84136.1"/>
    <property type="molecule type" value="Genomic_DNA"/>
</dbReference>
<dbReference type="AlphaFoldDB" id="A0A1N5SME1"/>
<evidence type="ECO:0000259" key="1">
    <source>
        <dbReference type="SMART" id="SM00881"/>
    </source>
</evidence>
<evidence type="ECO:0000313" key="4">
    <source>
        <dbReference type="Proteomes" id="UP000187822"/>
    </source>
</evidence>
<reference evidence="3" key="2">
    <citation type="submission" date="2016-06" db="EMBL/GenBank/DDBJ databases">
        <authorList>
            <person name="Olsen C.W."/>
            <person name="Carey S."/>
            <person name="Hinshaw L."/>
            <person name="Karasin A.I."/>
        </authorList>
    </citation>
    <scope>NUCLEOTIDE SEQUENCE [LARGE SCALE GENOMIC DNA]</scope>
    <source>
        <strain evidence="3">PM4</strain>
    </source>
</reference>
<dbReference type="KEGG" id="cdiv:CPM_0247"/>
<reference evidence="4" key="3">
    <citation type="submission" date="2016-06" db="EMBL/GenBank/DDBJ databases">
        <authorList>
            <person name="Toshchakov V.S."/>
        </authorList>
    </citation>
    <scope>NUCLEOTIDE SEQUENCE [LARGE SCALE GENOMIC DNA]</scope>
    <source>
        <strain>PM4 (JCM 30641</strain>
        <strain evidence="4">\VKM B-2940)</strain>
    </source>
</reference>
<dbReference type="EMBL" id="LT671858">
    <property type="protein sequence ID" value="SIM37031.1"/>
    <property type="molecule type" value="Genomic_DNA"/>
</dbReference>
<sequence length="139" mass="15726">MNEAKVIKDVLKGNKSVAVVGISNKTDRDSYKVSKYLMDHGFKVIPINPTFDQWEGLKCYPDLKSASKEHKIDVVDIFRKSEAVVPVVEESLTIKPEFIWMQLGVENMEAAKLAEENSIKVIMNKCIMEEHKKMNVGVA</sequence>
<feature type="domain" description="CoA-binding" evidence="1">
    <location>
        <begin position="11"/>
        <end position="105"/>
    </location>
</feature>
<dbReference type="InterPro" id="IPR036291">
    <property type="entry name" value="NAD(P)-bd_dom_sf"/>
</dbReference>
<keyword evidence="4" id="KW-1185">Reference proteome</keyword>
<evidence type="ECO:0000313" key="2">
    <source>
        <dbReference type="EMBL" id="SIM37031.1"/>
    </source>
</evidence>
<dbReference type="RefSeq" id="WP_021789249.1">
    <property type="nucleotide sequence ID" value="NZ_LT671858.1"/>
</dbReference>
<evidence type="ECO:0000313" key="5">
    <source>
        <dbReference type="Proteomes" id="UP000195607"/>
    </source>
</evidence>
<dbReference type="Proteomes" id="UP000187822">
    <property type="component" value="Chromosome I"/>
</dbReference>
<dbReference type="PANTHER" id="PTHR33303:SF2">
    <property type="entry name" value="COA-BINDING DOMAIN-CONTAINING PROTEIN"/>
    <property type="match status" value="1"/>
</dbReference>
<dbReference type="Gene3D" id="3.40.50.720">
    <property type="entry name" value="NAD(P)-binding Rossmann-like Domain"/>
    <property type="match status" value="1"/>
</dbReference>
<dbReference type="OrthoDB" id="42776at2157"/>
<dbReference type="Pfam" id="PF13380">
    <property type="entry name" value="CoA_binding_2"/>
    <property type="match status" value="1"/>
</dbReference>
<dbReference type="PANTHER" id="PTHR33303">
    <property type="entry name" value="CYTOPLASMIC PROTEIN-RELATED"/>
    <property type="match status" value="1"/>
</dbReference>
<organism evidence="2 5">
    <name type="scientific">Cuniculiplasma divulgatum</name>
    <dbReference type="NCBI Taxonomy" id="1673428"/>
    <lineage>
        <taxon>Archaea</taxon>
        <taxon>Methanobacteriati</taxon>
        <taxon>Thermoplasmatota</taxon>
        <taxon>Thermoplasmata</taxon>
        <taxon>Thermoplasmatales</taxon>
        <taxon>Cuniculiplasmataceae</taxon>
        <taxon>Cuniculiplasma</taxon>
    </lineage>
</organism>
<accession>A0A1N5SME1</accession>